<dbReference type="Proteomes" id="UP000319818">
    <property type="component" value="Unassembled WGS sequence"/>
</dbReference>
<evidence type="ECO:0000256" key="1">
    <source>
        <dbReference type="ARBA" id="ARBA00022722"/>
    </source>
</evidence>
<organism evidence="8 9">
    <name type="scientific">Pseudonocardia cypriaca</name>
    <dbReference type="NCBI Taxonomy" id="882449"/>
    <lineage>
        <taxon>Bacteria</taxon>
        <taxon>Bacillati</taxon>
        <taxon>Actinomycetota</taxon>
        <taxon>Actinomycetes</taxon>
        <taxon>Pseudonocardiales</taxon>
        <taxon>Pseudonocardiaceae</taxon>
        <taxon>Pseudonocardia</taxon>
    </lineage>
</organism>
<dbReference type="Gene3D" id="3.40.960.10">
    <property type="entry name" value="VSR Endonuclease"/>
    <property type="match status" value="1"/>
</dbReference>
<evidence type="ECO:0000256" key="5">
    <source>
        <dbReference type="ARBA" id="ARBA00023204"/>
    </source>
</evidence>
<dbReference type="GO" id="GO:0004519">
    <property type="term" value="F:endonuclease activity"/>
    <property type="evidence" value="ECO:0007669"/>
    <property type="project" value="UniProtKB-KW"/>
</dbReference>
<evidence type="ECO:0000313" key="8">
    <source>
        <dbReference type="EMBL" id="TQM36032.1"/>
    </source>
</evidence>
<evidence type="ECO:0000256" key="7">
    <source>
        <dbReference type="SAM" id="MobiDB-lite"/>
    </source>
</evidence>
<dbReference type="InterPro" id="IPR011335">
    <property type="entry name" value="Restrct_endonuc-II-like"/>
</dbReference>
<keyword evidence="5" id="KW-0234">DNA repair</keyword>
<dbReference type="InterPro" id="IPR004603">
    <property type="entry name" value="DNA_mismatch_endonuc_vsr"/>
</dbReference>
<dbReference type="Pfam" id="PF03852">
    <property type="entry name" value="Vsr"/>
    <property type="match status" value="1"/>
</dbReference>
<name>A0A543FQB8_9PSEU</name>
<protein>
    <submittedName>
        <fullName evidence="8">T/G mismatch-specific endonuclease</fullName>
    </submittedName>
</protein>
<evidence type="ECO:0000256" key="2">
    <source>
        <dbReference type="ARBA" id="ARBA00022759"/>
    </source>
</evidence>
<evidence type="ECO:0000313" key="9">
    <source>
        <dbReference type="Proteomes" id="UP000319818"/>
    </source>
</evidence>
<keyword evidence="9" id="KW-1185">Reference proteome</keyword>
<accession>A0A543FQB8</accession>
<dbReference type="GO" id="GO:0016787">
    <property type="term" value="F:hydrolase activity"/>
    <property type="evidence" value="ECO:0007669"/>
    <property type="project" value="UniProtKB-KW"/>
</dbReference>
<evidence type="ECO:0000256" key="6">
    <source>
        <dbReference type="ARBA" id="ARBA00029466"/>
    </source>
</evidence>
<sequence>MRANRRRDTTPELLLRRALHARGWRYRVDAAVLPGLRRRADIVFARQRVAVFVDGCFWHACPVHGTESKANKRFWADKLAANRRRDEDTDRRLIGAGWTVVRVWEHEDVPTAVEKLEEVLRRSVDPRRPRGANPRKAARNSSDLTD</sequence>
<keyword evidence="2 8" id="KW-0255">Endonuclease</keyword>
<dbReference type="AlphaFoldDB" id="A0A543FQB8"/>
<evidence type="ECO:0000256" key="3">
    <source>
        <dbReference type="ARBA" id="ARBA00022763"/>
    </source>
</evidence>
<keyword evidence="1" id="KW-0540">Nuclease</keyword>
<dbReference type="EMBL" id="VFPH01000003">
    <property type="protein sequence ID" value="TQM36032.1"/>
    <property type="molecule type" value="Genomic_DNA"/>
</dbReference>
<evidence type="ECO:0000256" key="4">
    <source>
        <dbReference type="ARBA" id="ARBA00022801"/>
    </source>
</evidence>
<dbReference type="GO" id="GO:0006298">
    <property type="term" value="P:mismatch repair"/>
    <property type="evidence" value="ECO:0007669"/>
    <property type="project" value="InterPro"/>
</dbReference>
<proteinExistence type="inferred from homology"/>
<keyword evidence="4" id="KW-0378">Hydrolase</keyword>
<dbReference type="CDD" id="cd00221">
    <property type="entry name" value="Vsr"/>
    <property type="match status" value="1"/>
</dbReference>
<feature type="region of interest" description="Disordered" evidence="7">
    <location>
        <begin position="123"/>
        <end position="146"/>
    </location>
</feature>
<gene>
    <name evidence="8" type="ORF">FB388_7482</name>
</gene>
<comment type="similarity">
    <text evidence="6">Belongs to the Vsr family.</text>
</comment>
<keyword evidence="3" id="KW-0227">DNA damage</keyword>
<reference evidence="8 9" key="1">
    <citation type="submission" date="2019-06" db="EMBL/GenBank/DDBJ databases">
        <title>Sequencing the genomes of 1000 actinobacteria strains.</title>
        <authorList>
            <person name="Klenk H.-P."/>
        </authorList>
    </citation>
    <scope>NUCLEOTIDE SEQUENCE [LARGE SCALE GENOMIC DNA]</scope>
    <source>
        <strain evidence="8 9">DSM 45511</strain>
    </source>
</reference>
<dbReference type="SUPFAM" id="SSF52980">
    <property type="entry name" value="Restriction endonuclease-like"/>
    <property type="match status" value="1"/>
</dbReference>
<dbReference type="NCBIfam" id="TIGR00632">
    <property type="entry name" value="vsr"/>
    <property type="match status" value="1"/>
</dbReference>
<comment type="caution">
    <text evidence="8">The sequence shown here is derived from an EMBL/GenBank/DDBJ whole genome shotgun (WGS) entry which is preliminary data.</text>
</comment>